<dbReference type="PANTHER" id="PTHR22683:SF41">
    <property type="entry name" value="DNA TRANSLOCASE FTSK"/>
    <property type="match status" value="1"/>
</dbReference>
<accession>A0ABT4XEC1</accession>
<dbReference type="Proteomes" id="UP001212042">
    <property type="component" value="Unassembled WGS sequence"/>
</dbReference>
<dbReference type="SMART" id="SM00843">
    <property type="entry name" value="Ftsk_gamma"/>
    <property type="match status" value="1"/>
</dbReference>
<protein>
    <submittedName>
        <fullName evidence="2">DNA translocase FtsK</fullName>
    </submittedName>
</protein>
<comment type="caution">
    <text evidence="2">The sequence shown here is derived from an EMBL/GenBank/DDBJ whole genome shotgun (WGS) entry which is preliminary data.</text>
</comment>
<dbReference type="PANTHER" id="PTHR22683">
    <property type="entry name" value="SPORULATION PROTEIN RELATED"/>
    <property type="match status" value="1"/>
</dbReference>
<evidence type="ECO:0000313" key="3">
    <source>
        <dbReference type="Proteomes" id="UP001212042"/>
    </source>
</evidence>
<sequence>MQVNQPQGGDAEASTLDPLYREAMEHVISNQRASVSVLQRRLAIGYNRASLLMDELERAGIVSGINSDGARCVLVLEVPHA</sequence>
<evidence type="ECO:0000259" key="1">
    <source>
        <dbReference type="SMART" id="SM00843"/>
    </source>
</evidence>
<dbReference type="Gene3D" id="1.10.10.10">
    <property type="entry name" value="Winged helix-like DNA-binding domain superfamily/Winged helix DNA-binding domain"/>
    <property type="match status" value="1"/>
</dbReference>
<dbReference type="InterPro" id="IPR018541">
    <property type="entry name" value="Ftsk_gamma"/>
</dbReference>
<feature type="domain" description="FtsK gamma" evidence="1">
    <location>
        <begin position="13"/>
        <end position="78"/>
    </location>
</feature>
<organism evidence="2 3">
    <name type="scientific">Pseudomonas aestuarii</name>
    <dbReference type="NCBI Taxonomy" id="3018340"/>
    <lineage>
        <taxon>Bacteria</taxon>
        <taxon>Pseudomonadati</taxon>
        <taxon>Pseudomonadota</taxon>
        <taxon>Gammaproteobacteria</taxon>
        <taxon>Pseudomonadales</taxon>
        <taxon>Pseudomonadaceae</taxon>
        <taxon>Pseudomonas</taxon>
    </lineage>
</organism>
<dbReference type="RefSeq" id="WP_271347438.1">
    <property type="nucleotide sequence ID" value="NZ_JAQJZJ010000003.1"/>
</dbReference>
<dbReference type="EMBL" id="JAQJZJ010000003">
    <property type="protein sequence ID" value="MDA7086536.1"/>
    <property type="molecule type" value="Genomic_DNA"/>
</dbReference>
<proteinExistence type="predicted"/>
<dbReference type="Pfam" id="PF09397">
    <property type="entry name" value="FtsK_gamma"/>
    <property type="match status" value="1"/>
</dbReference>
<dbReference type="InterPro" id="IPR036390">
    <property type="entry name" value="WH_DNA-bd_sf"/>
</dbReference>
<dbReference type="InterPro" id="IPR036388">
    <property type="entry name" value="WH-like_DNA-bd_sf"/>
</dbReference>
<gene>
    <name evidence="2" type="ORF">PH586_09110</name>
</gene>
<evidence type="ECO:0000313" key="2">
    <source>
        <dbReference type="EMBL" id="MDA7086536.1"/>
    </source>
</evidence>
<dbReference type="InterPro" id="IPR050206">
    <property type="entry name" value="FtsK/SpoIIIE/SftA"/>
</dbReference>
<name>A0ABT4XEC1_9PSED</name>
<keyword evidence="3" id="KW-1185">Reference proteome</keyword>
<dbReference type="SUPFAM" id="SSF46785">
    <property type="entry name" value="Winged helix' DNA-binding domain"/>
    <property type="match status" value="1"/>
</dbReference>
<reference evidence="2 3" key="1">
    <citation type="submission" date="2023-01" db="EMBL/GenBank/DDBJ databases">
        <title>Pseudomonas SA3-5T sp. nov., isolated from tidal flat sediment.</title>
        <authorList>
            <person name="Kim H.S."/>
            <person name="Kim J.-S."/>
            <person name="Suh M.K."/>
            <person name="Eom M.K."/>
            <person name="Lee J.-S."/>
        </authorList>
    </citation>
    <scope>NUCLEOTIDE SEQUENCE [LARGE SCALE GENOMIC DNA]</scope>
    <source>
        <strain evidence="2 3">SA3-5</strain>
    </source>
</reference>